<dbReference type="PRINTS" id="PR00684">
    <property type="entry name" value="T4LYSOZYME"/>
</dbReference>
<dbReference type="EMBL" id="FAVB01000003">
    <property type="protein sequence ID" value="CUU83189.1"/>
    <property type="molecule type" value="Genomic_DNA"/>
</dbReference>
<evidence type="ECO:0000313" key="4">
    <source>
        <dbReference type="EMBL" id="CUU83189.1"/>
    </source>
</evidence>
<evidence type="ECO:0000256" key="2">
    <source>
        <dbReference type="ARBA" id="ARBA00022638"/>
    </source>
</evidence>
<evidence type="ECO:0000256" key="1">
    <source>
        <dbReference type="ARBA" id="ARBA00022529"/>
    </source>
</evidence>
<dbReference type="InterPro" id="IPR023346">
    <property type="entry name" value="Lysozyme-like_dom_sf"/>
</dbReference>
<evidence type="ECO:0000256" key="3">
    <source>
        <dbReference type="RuleBase" id="RU003788"/>
    </source>
</evidence>
<protein>
    <recommendedName>
        <fullName evidence="3">Lysozyme</fullName>
        <ecNumber evidence="3">3.2.1.17</ecNumber>
    </recommendedName>
</protein>
<dbReference type="Pfam" id="PF00959">
    <property type="entry name" value="Phage_lysozyme"/>
    <property type="match status" value="1"/>
</dbReference>
<name>A0A0S4SD07_CAMHY</name>
<dbReference type="EC" id="3.2.1.17" evidence="3"/>
<dbReference type="Gene3D" id="1.10.530.40">
    <property type="match status" value="1"/>
</dbReference>
<dbReference type="InterPro" id="IPR052619">
    <property type="entry name" value="Phage_lysozyme-like"/>
</dbReference>
<comment type="similarity">
    <text evidence="3">Belongs to the glycosyl hydrolase 24 family.</text>
</comment>
<keyword evidence="5" id="KW-1185">Reference proteome</keyword>
<dbReference type="GO" id="GO:0016998">
    <property type="term" value="P:cell wall macromolecule catabolic process"/>
    <property type="evidence" value="ECO:0007669"/>
    <property type="project" value="InterPro"/>
</dbReference>
<comment type="caution">
    <text evidence="4">The sequence shown here is derived from an EMBL/GenBank/DDBJ whole genome shotgun (WGS) entry which is preliminary data.</text>
</comment>
<dbReference type="AlphaFoldDB" id="A0A0S4SD07"/>
<dbReference type="Proteomes" id="UP000052237">
    <property type="component" value="Unassembled WGS sequence"/>
</dbReference>
<dbReference type="InterPro" id="IPR023347">
    <property type="entry name" value="Lysozyme_dom_sf"/>
</dbReference>
<dbReference type="GO" id="GO:0042742">
    <property type="term" value="P:defense response to bacterium"/>
    <property type="evidence" value="ECO:0007669"/>
    <property type="project" value="UniProtKB-KW"/>
</dbReference>
<dbReference type="GO" id="GO:0003796">
    <property type="term" value="F:lysozyme activity"/>
    <property type="evidence" value="ECO:0007669"/>
    <property type="project" value="UniProtKB-EC"/>
</dbReference>
<comment type="catalytic activity">
    <reaction evidence="3">
        <text>Hydrolysis of (1-&gt;4)-beta-linkages between N-acetylmuramic acid and N-acetyl-D-glucosamine residues in a peptidoglycan and between N-acetyl-D-glucosamine residues in chitodextrins.</text>
        <dbReference type="EC" id="3.2.1.17"/>
    </reaction>
</comment>
<sequence>MSNFKKSSLIDSIKENEGFKDHIYKDTLGFDTIGYGFKCDSLTCDELELNDGIIEPMNKEVADKILKKKLAKLTSEVYDAIPWLNNSPKEVQEVVIEMAYQMGVGGVLKFKNTLNFIKENDYKNASSNMMKSLWAKQTPNRAKKLANIIERA</sequence>
<keyword evidence="2 3" id="KW-0081">Bacteriolytic enzyme</keyword>
<dbReference type="PANTHER" id="PTHR37406">
    <property type="entry name" value="T4-TYPE LYSOZYME 1-RELATED"/>
    <property type="match status" value="1"/>
</dbReference>
<dbReference type="GO" id="GO:0009253">
    <property type="term" value="P:peptidoglycan catabolic process"/>
    <property type="evidence" value="ECO:0007669"/>
    <property type="project" value="InterPro"/>
</dbReference>
<dbReference type="SUPFAM" id="SSF53955">
    <property type="entry name" value="Lysozyme-like"/>
    <property type="match status" value="1"/>
</dbReference>
<dbReference type="PANTHER" id="PTHR37406:SF1">
    <property type="entry name" value="T4-TYPE LYSOZYME 1-RELATED"/>
    <property type="match status" value="1"/>
</dbReference>
<dbReference type="InterPro" id="IPR001165">
    <property type="entry name" value="T4-type_lysozyme"/>
</dbReference>
<keyword evidence="3" id="KW-0326">Glycosidase</keyword>
<dbReference type="GO" id="GO:0031640">
    <property type="term" value="P:killing of cells of another organism"/>
    <property type="evidence" value="ECO:0007669"/>
    <property type="project" value="UniProtKB-KW"/>
</dbReference>
<dbReference type="InterPro" id="IPR002196">
    <property type="entry name" value="Glyco_hydro_24"/>
</dbReference>
<dbReference type="RefSeq" id="WP_059435221.1">
    <property type="nucleotide sequence ID" value="NZ_FAVB01000003.1"/>
</dbReference>
<keyword evidence="1 3" id="KW-0929">Antimicrobial</keyword>
<reference evidence="4 5" key="1">
    <citation type="submission" date="2015-11" db="EMBL/GenBank/DDBJ databases">
        <authorList>
            <consortium name="Pathogen Informatics"/>
        </authorList>
    </citation>
    <scope>NUCLEOTIDE SEQUENCE [LARGE SCALE GENOMIC DNA]</scope>
    <source>
        <strain evidence="4 5">006A-0059</strain>
    </source>
</reference>
<evidence type="ECO:0000313" key="5">
    <source>
        <dbReference type="Proteomes" id="UP000052237"/>
    </source>
</evidence>
<gene>
    <name evidence="4" type="ORF">ERS686654_01388</name>
</gene>
<accession>A0A0S4SD07</accession>
<keyword evidence="3" id="KW-0378">Hydrolase</keyword>
<proteinExistence type="inferred from homology"/>
<organism evidence="4 5">
    <name type="scientific">Campylobacter hyointestinalis subsp. hyointestinalis</name>
    <dbReference type="NCBI Taxonomy" id="91352"/>
    <lineage>
        <taxon>Bacteria</taxon>
        <taxon>Pseudomonadati</taxon>
        <taxon>Campylobacterota</taxon>
        <taxon>Epsilonproteobacteria</taxon>
        <taxon>Campylobacterales</taxon>
        <taxon>Campylobacteraceae</taxon>
        <taxon>Campylobacter</taxon>
    </lineage>
</organism>